<sequence>MKKAKSKILKQIKQIVKEREPSAKIYLYGSRSRGTETRESDWDLLILLDKDKITSEEERKVTYPLFDLEFDTGEVISPMVYSEKEWKTKYRITPFYQNVMKEGILL</sequence>
<dbReference type="Gene3D" id="3.30.460.10">
    <property type="entry name" value="Beta Polymerase, domain 2"/>
    <property type="match status" value="1"/>
</dbReference>
<keyword evidence="3" id="KW-1185">Reference proteome</keyword>
<accession>A0A1M6EIN0</accession>
<reference evidence="2 3" key="1">
    <citation type="submission" date="2016-11" db="EMBL/GenBank/DDBJ databases">
        <authorList>
            <person name="Jaros S."/>
            <person name="Januszkiewicz K."/>
            <person name="Wedrychowicz H."/>
        </authorList>
    </citation>
    <scope>NUCLEOTIDE SEQUENCE [LARGE SCALE GENOMIC DNA]</scope>
    <source>
        <strain evidence="2 3">DSM 27063</strain>
    </source>
</reference>
<dbReference type="RefSeq" id="WP_073167140.1">
    <property type="nucleotide sequence ID" value="NZ_FQZE01000007.1"/>
</dbReference>
<dbReference type="STRING" id="1168035.SAMN05444280_1079"/>
<dbReference type="InterPro" id="IPR043519">
    <property type="entry name" value="NT_sf"/>
</dbReference>
<evidence type="ECO:0000313" key="3">
    <source>
        <dbReference type="Proteomes" id="UP000184050"/>
    </source>
</evidence>
<evidence type="ECO:0000259" key="1">
    <source>
        <dbReference type="Pfam" id="PF01909"/>
    </source>
</evidence>
<dbReference type="Proteomes" id="UP000184050">
    <property type="component" value="Unassembled WGS sequence"/>
</dbReference>
<gene>
    <name evidence="2" type="ORF">SAMN05444280_1079</name>
</gene>
<dbReference type="OrthoDB" id="9803106at2"/>
<dbReference type="CDD" id="cd05403">
    <property type="entry name" value="NT_KNTase_like"/>
    <property type="match status" value="1"/>
</dbReference>
<dbReference type="EMBL" id="FQZE01000007">
    <property type="protein sequence ID" value="SHI85289.1"/>
    <property type="molecule type" value="Genomic_DNA"/>
</dbReference>
<dbReference type="AlphaFoldDB" id="A0A1M6EIN0"/>
<dbReference type="PANTHER" id="PTHR33933">
    <property type="entry name" value="NUCLEOTIDYLTRANSFERASE"/>
    <property type="match status" value="1"/>
</dbReference>
<protein>
    <submittedName>
        <fullName evidence="2">Nucleotidyltransferase domain-containing protein</fullName>
    </submittedName>
</protein>
<proteinExistence type="predicted"/>
<keyword evidence="2" id="KW-0808">Transferase</keyword>
<evidence type="ECO:0000313" key="2">
    <source>
        <dbReference type="EMBL" id="SHI85289.1"/>
    </source>
</evidence>
<dbReference type="InterPro" id="IPR052548">
    <property type="entry name" value="Type_VII_TA_antitoxin"/>
</dbReference>
<dbReference type="InterPro" id="IPR002934">
    <property type="entry name" value="Polymerase_NTP_transf_dom"/>
</dbReference>
<name>A0A1M6EIN0_9BACT</name>
<dbReference type="PANTHER" id="PTHR33933:SF1">
    <property type="entry name" value="PROTEIN ADENYLYLTRANSFERASE MNTA-RELATED"/>
    <property type="match status" value="1"/>
</dbReference>
<feature type="domain" description="Polymerase nucleotidyl transferase" evidence="1">
    <location>
        <begin position="9"/>
        <end position="73"/>
    </location>
</feature>
<dbReference type="GO" id="GO:0016779">
    <property type="term" value="F:nucleotidyltransferase activity"/>
    <property type="evidence" value="ECO:0007669"/>
    <property type="project" value="InterPro"/>
</dbReference>
<dbReference type="SUPFAM" id="SSF81301">
    <property type="entry name" value="Nucleotidyltransferase"/>
    <property type="match status" value="1"/>
</dbReference>
<dbReference type="Pfam" id="PF01909">
    <property type="entry name" value="NTP_transf_2"/>
    <property type="match status" value="1"/>
</dbReference>
<organism evidence="2 3">
    <name type="scientific">Tangfeifania diversioriginum</name>
    <dbReference type="NCBI Taxonomy" id="1168035"/>
    <lineage>
        <taxon>Bacteria</taxon>
        <taxon>Pseudomonadati</taxon>
        <taxon>Bacteroidota</taxon>
        <taxon>Bacteroidia</taxon>
        <taxon>Marinilabiliales</taxon>
        <taxon>Prolixibacteraceae</taxon>
        <taxon>Tangfeifania</taxon>
    </lineage>
</organism>